<keyword evidence="3" id="KW-0732">Signal</keyword>
<dbReference type="InterPro" id="IPR027304">
    <property type="entry name" value="Trigger_fact/SurA_dom_sf"/>
</dbReference>
<dbReference type="SUPFAM" id="SSF54534">
    <property type="entry name" value="FKBP-like"/>
    <property type="match status" value="1"/>
</dbReference>
<dbReference type="EMBL" id="AP017470">
    <property type="protein sequence ID" value="BBB31693.1"/>
    <property type="molecule type" value="Genomic_DNA"/>
</dbReference>
<dbReference type="PANTHER" id="PTHR47245">
    <property type="entry name" value="PEPTIDYLPROLYL ISOMERASE"/>
    <property type="match status" value="1"/>
</dbReference>
<evidence type="ECO:0000256" key="5">
    <source>
        <dbReference type="ARBA" id="ARBA00023235"/>
    </source>
</evidence>
<dbReference type="GO" id="GO:0003755">
    <property type="term" value="F:peptidyl-prolyl cis-trans isomerase activity"/>
    <property type="evidence" value="ECO:0007669"/>
    <property type="project" value="UniProtKB-KW"/>
</dbReference>
<dbReference type="InterPro" id="IPR046357">
    <property type="entry name" value="PPIase_dom_sf"/>
</dbReference>
<keyword evidence="9" id="KW-1185">Reference proteome</keyword>
<dbReference type="InterPro" id="IPR023058">
    <property type="entry name" value="PPIase_PpiC_CS"/>
</dbReference>
<gene>
    <name evidence="8" type="primary">ppiC</name>
    <name evidence="8" type="ORF">TTHT_0040</name>
</gene>
<keyword evidence="4 6" id="KW-0697">Rotamase</keyword>
<dbReference type="EC" id="5.2.1.8" evidence="2"/>
<dbReference type="Pfam" id="PF13624">
    <property type="entry name" value="SurA_N_3"/>
    <property type="match status" value="1"/>
</dbReference>
<organism evidence="8 9">
    <name type="scientific">Thermotomaculum hydrothermale</name>
    <dbReference type="NCBI Taxonomy" id="981385"/>
    <lineage>
        <taxon>Bacteria</taxon>
        <taxon>Pseudomonadati</taxon>
        <taxon>Acidobacteriota</taxon>
        <taxon>Holophagae</taxon>
        <taxon>Thermotomaculales</taxon>
        <taxon>Thermotomaculaceae</taxon>
        <taxon>Thermotomaculum</taxon>
    </lineage>
</organism>
<dbReference type="InterPro" id="IPR050245">
    <property type="entry name" value="PrsA_foldase"/>
</dbReference>
<accession>A0A7R6PY24</accession>
<dbReference type="InterPro" id="IPR000297">
    <property type="entry name" value="PPIase_PpiC"/>
</dbReference>
<dbReference type="SUPFAM" id="SSF109998">
    <property type="entry name" value="Triger factor/SurA peptide-binding domain-like"/>
    <property type="match status" value="1"/>
</dbReference>
<dbReference type="Proteomes" id="UP000595564">
    <property type="component" value="Chromosome"/>
</dbReference>
<dbReference type="Gene3D" id="1.10.8.1040">
    <property type="match status" value="1"/>
</dbReference>
<feature type="domain" description="PpiC" evidence="7">
    <location>
        <begin position="141"/>
        <end position="250"/>
    </location>
</feature>
<dbReference type="RefSeq" id="WP_201328023.1">
    <property type="nucleotide sequence ID" value="NZ_AP017470.1"/>
</dbReference>
<evidence type="ECO:0000256" key="2">
    <source>
        <dbReference type="ARBA" id="ARBA00013194"/>
    </source>
</evidence>
<dbReference type="PROSITE" id="PS51257">
    <property type="entry name" value="PROKAR_LIPOPROTEIN"/>
    <property type="match status" value="1"/>
</dbReference>
<evidence type="ECO:0000313" key="8">
    <source>
        <dbReference type="EMBL" id="BBB31693.1"/>
    </source>
</evidence>
<dbReference type="Pfam" id="PF00639">
    <property type="entry name" value="Rotamase"/>
    <property type="match status" value="1"/>
</dbReference>
<evidence type="ECO:0000256" key="4">
    <source>
        <dbReference type="ARBA" id="ARBA00023110"/>
    </source>
</evidence>
<proteinExistence type="predicted"/>
<dbReference type="AlphaFoldDB" id="A0A7R6PY24"/>
<protein>
    <recommendedName>
        <fullName evidence="2">peptidylprolyl isomerase</fullName>
        <ecNumber evidence="2">5.2.1.8</ecNumber>
    </recommendedName>
</protein>
<dbReference type="PROSITE" id="PS50198">
    <property type="entry name" value="PPIC_PPIASE_2"/>
    <property type="match status" value="1"/>
</dbReference>
<evidence type="ECO:0000256" key="1">
    <source>
        <dbReference type="ARBA" id="ARBA00000971"/>
    </source>
</evidence>
<evidence type="ECO:0000259" key="7">
    <source>
        <dbReference type="PROSITE" id="PS50198"/>
    </source>
</evidence>
<dbReference type="PROSITE" id="PS01096">
    <property type="entry name" value="PPIC_PPIASE_1"/>
    <property type="match status" value="1"/>
</dbReference>
<sequence>MKKILPAIILVFIFLFLTACNKEKKYYEGSGKVIANINGYKLTEDKLDLLYKTLPENIKQQYRGEEGKKKLIEQLTVQKLLVQEAKRLNLDKNPEFLVKREMDEDSLIMEQYYKYLFDNYKPDEKALKDFYNSHPEIFAPQEEFEAYHILITPQKDQKVFNTKKSDAKNEKEAQKKIKMIQRLLKKGVPFEKVAKEYSEGPSAPRGGYLGKFNLGRMIPEFENALKKMKPGEISEPVKTRFGYHIIYLKNRTKPAPKPFEQLSEKEKNQVMQQFFRNLLENKIKELKAQAQIVVQK</sequence>
<dbReference type="KEGG" id="thyd:TTHT_0040"/>
<dbReference type="Gene3D" id="3.10.50.40">
    <property type="match status" value="1"/>
</dbReference>
<keyword evidence="5 6" id="KW-0413">Isomerase</keyword>
<dbReference type="PANTHER" id="PTHR47245:SF1">
    <property type="entry name" value="FOLDASE PROTEIN PRSA"/>
    <property type="match status" value="1"/>
</dbReference>
<evidence type="ECO:0000256" key="3">
    <source>
        <dbReference type="ARBA" id="ARBA00022729"/>
    </source>
</evidence>
<reference evidence="8 9" key="1">
    <citation type="journal article" date="2012" name="Extremophiles">
        <title>Thermotomaculum hydrothermale gen. nov., sp. nov., a novel heterotrophic thermophile within the phylum Acidobacteria from a deep-sea hydrothermal vent chimney in the Southern Okinawa Trough.</title>
        <authorList>
            <person name="Izumi H."/>
            <person name="Nunoura T."/>
            <person name="Miyazaki M."/>
            <person name="Mino S."/>
            <person name="Toki T."/>
            <person name="Takai K."/>
            <person name="Sako Y."/>
            <person name="Sawabe T."/>
            <person name="Nakagawa S."/>
        </authorList>
    </citation>
    <scope>NUCLEOTIDE SEQUENCE [LARGE SCALE GENOMIC DNA]</scope>
    <source>
        <strain evidence="8 9">AC55</strain>
    </source>
</reference>
<name>A0A7R6PY24_9BACT</name>
<evidence type="ECO:0000256" key="6">
    <source>
        <dbReference type="PROSITE-ProRule" id="PRU00278"/>
    </source>
</evidence>
<comment type="catalytic activity">
    <reaction evidence="1">
        <text>[protein]-peptidylproline (omega=180) = [protein]-peptidylproline (omega=0)</text>
        <dbReference type="Rhea" id="RHEA:16237"/>
        <dbReference type="Rhea" id="RHEA-COMP:10747"/>
        <dbReference type="Rhea" id="RHEA-COMP:10748"/>
        <dbReference type="ChEBI" id="CHEBI:83833"/>
        <dbReference type="ChEBI" id="CHEBI:83834"/>
        <dbReference type="EC" id="5.2.1.8"/>
    </reaction>
</comment>
<evidence type="ECO:0000313" key="9">
    <source>
        <dbReference type="Proteomes" id="UP000595564"/>
    </source>
</evidence>